<evidence type="ECO:0000256" key="9">
    <source>
        <dbReference type="ARBA" id="ARBA00023242"/>
    </source>
</evidence>
<dbReference type="GO" id="GO:0016887">
    <property type="term" value="F:ATP hydrolysis activity"/>
    <property type="evidence" value="ECO:0007669"/>
    <property type="project" value="InterPro"/>
</dbReference>
<feature type="coiled-coil region" evidence="13">
    <location>
        <begin position="317"/>
        <end position="415"/>
    </location>
</feature>
<evidence type="ECO:0000256" key="10">
    <source>
        <dbReference type="ARBA" id="ARBA00023306"/>
    </source>
</evidence>
<dbReference type="OMA" id="THNKIAM"/>
<dbReference type="InterPro" id="IPR010935">
    <property type="entry name" value="SMC_hinge"/>
</dbReference>
<reference evidence="17" key="2">
    <citation type="submission" date="2018-07" db="EMBL/GenBank/DDBJ databases">
        <authorList>
            <person name="Quirk P.G."/>
            <person name="Krulwich T.A."/>
        </authorList>
    </citation>
    <scope>NUCLEOTIDE SEQUENCE</scope>
</reference>
<dbReference type="SUPFAM" id="SSF52540">
    <property type="entry name" value="P-loop containing nucleoside triphosphate hydrolases"/>
    <property type="match status" value="1"/>
</dbReference>
<dbReference type="GO" id="GO:0005694">
    <property type="term" value="C:chromosome"/>
    <property type="evidence" value="ECO:0007669"/>
    <property type="project" value="InterPro"/>
</dbReference>
<comment type="subcellular location">
    <subcellularLocation>
        <location evidence="1 12">Nucleus</location>
    </subcellularLocation>
</comment>
<dbReference type="GO" id="GO:0005524">
    <property type="term" value="F:ATP binding"/>
    <property type="evidence" value="ECO:0007669"/>
    <property type="project" value="UniProtKB-KW"/>
</dbReference>
<feature type="domain" description="SMC hinge" evidence="15">
    <location>
        <begin position="518"/>
        <end position="638"/>
    </location>
</feature>
<dbReference type="SMART" id="SM00968">
    <property type="entry name" value="SMC_hinge"/>
    <property type="match status" value="1"/>
</dbReference>
<evidence type="ECO:0000256" key="13">
    <source>
        <dbReference type="SAM" id="Coils"/>
    </source>
</evidence>
<comment type="similarity">
    <text evidence="2">Belongs to the SMC family. SMC2 subfamily.</text>
</comment>
<evidence type="ECO:0000256" key="8">
    <source>
        <dbReference type="ARBA" id="ARBA00023067"/>
    </source>
</evidence>
<dbReference type="FunFam" id="3.40.50.300:FF:000278">
    <property type="entry name" value="Structural maintenance of chromosomes 2"/>
    <property type="match status" value="1"/>
</dbReference>
<dbReference type="VEuPathDB" id="VectorBase:CSON012366"/>
<evidence type="ECO:0000256" key="3">
    <source>
        <dbReference type="ARBA" id="ARBA00022618"/>
    </source>
</evidence>
<sequence length="1177" mass="133684">MYIKSVIIDGFKSYGRRTEIHGFDPEFNAITGLNGTGKSNILDSICFVLGISNLGQVRATSLQELVYKSGQAGVTRATVTIVFDNSDKDQAPVGFEKCSEISVARTIIVGGKNKYMINGKSVQNKRVQDLFCSVQLNVNNPNFLIMQGRITKVLNMKPHEILSMIEEAAGTSLYETKREASLKMIEKKDAKLAELNTLIHEEAEPRLDKLRKDREQYEKFKKVERDIDYLQRLYISHQWLKLQEAVKNSEGTIQSITKKIEEHKQKITSNLDETKVIDEETKALQAEMDTDTGGAIKELEEDLSKLSKSEASVSGKRNAAKENINLEQRKLKQLQKSIKDDEIALLKKEAEYQKVGSMFEELKKTNDDDAKAAEEAEKRYEAVCSGLSVNEDGQAASLQDQLIAARSQVNEANTTIKTSEMELKHTQKLYNDKQKQVNVQDSVHVRETKVIQETTKKIQLLTNELSNIHYEDGSLEALQNTQLELSNEARNIKRELAKRNSHRFDFTYKDPEPNFDRRRVKGMLGKLVRVKDRMFGIALNACGGGSLYSIVTDTQVTGKLILERGQLQNRVTIVPLNKVNSGVLHSEIVRKAQQIAGRDNVWSALSLVEYDEDVAPAVQFAFGYQLVCRNLEIAKRLAYDKQINSICVTLEGDFVNPEGTLSGGARMNRGCAILEMNEIVEYENRLVEIQHELNQLERQIAQVENVAGQYNQIRQKLDQENHNLNAATQRLANTTFNLNQQEIDDLKTKCEELKQAIATAKESLVDGNRKVKDVEEKLADAKGYRERELKSAEENMKKARKKSDESSKKWKQREREYETLKLSIEDLKTGIATSKEQLSKLEQTIQTLVEDCEKLEEESAKASSDVTELKARIKEMKDKMAAQNKDIKQKLARKERLIKQNQDLELDIKKQENEINKVRNDNKTGYDNIHALENKYPWISEEKQFFGSPKTRYDYTATNPIEAGKKLKVLMEEKEKLGRNLNQKAMSLVEQEETLFNQLLKRRGEIEKDKKSLFNAIKNLDEKKKKELKKAWDEVNANFGGIFSSILPGTQAKLVPPQGQDFLKGLEVKIGFNGLWKESLTELSGGQRSLVALSLILAMLKYKPAPLYILDEVDAALDLSHTQNIGNMLKHHFTNSQFVIVSLKDGMFNNANVLFRTKFVDGMSGVTRTVNPNLHKK</sequence>
<feature type="region of interest" description="Disordered" evidence="14">
    <location>
        <begin position="788"/>
        <end position="812"/>
    </location>
</feature>
<keyword evidence="7 13" id="KW-0175">Coiled coil</keyword>
<evidence type="ECO:0000256" key="2">
    <source>
        <dbReference type="ARBA" id="ARBA00005231"/>
    </source>
</evidence>
<dbReference type="Gene3D" id="3.40.50.300">
    <property type="entry name" value="P-loop containing nucleotide triphosphate hydrolases"/>
    <property type="match status" value="2"/>
</dbReference>
<feature type="coiled-coil region" evidence="13">
    <location>
        <begin position="1003"/>
        <end position="1030"/>
    </location>
</feature>
<keyword evidence="4" id="KW-0547">Nucleotide-binding</keyword>
<comment type="function">
    <text evidence="11">Central component of the condensin complex, a complex required for conversion of interphase chromatin into mitotic-like condense chromosomes. The condensin complex probably introduces positive supercoils into relaxed DNA in the presence of type I topoisomerases and converts nicked DNA into positive knotted forms in the presence of type II topoisomerases.</text>
</comment>
<dbReference type="InterPro" id="IPR036277">
    <property type="entry name" value="SMC_hinge_sf"/>
</dbReference>
<dbReference type="Gene3D" id="3.30.70.1620">
    <property type="match status" value="1"/>
</dbReference>
<keyword evidence="10" id="KW-0131">Cell cycle</keyword>
<evidence type="ECO:0000313" key="17">
    <source>
        <dbReference type="EMBL" id="SSX25455.1"/>
    </source>
</evidence>
<evidence type="ECO:0000256" key="5">
    <source>
        <dbReference type="ARBA" id="ARBA00022776"/>
    </source>
</evidence>
<dbReference type="InterPro" id="IPR027120">
    <property type="entry name" value="Smc2_ABC"/>
</dbReference>
<dbReference type="CDD" id="cd03273">
    <property type="entry name" value="ABC_SMC2_euk"/>
    <property type="match status" value="1"/>
</dbReference>
<dbReference type="Pfam" id="PF06470">
    <property type="entry name" value="SMC_hinge"/>
    <property type="match status" value="1"/>
</dbReference>
<dbReference type="GO" id="GO:0051301">
    <property type="term" value="P:cell division"/>
    <property type="evidence" value="ECO:0007669"/>
    <property type="project" value="UniProtKB-KW"/>
</dbReference>
<keyword evidence="5" id="KW-0498">Mitosis</keyword>
<keyword evidence="6" id="KW-0067">ATP-binding</keyword>
<dbReference type="SUPFAM" id="SSF75553">
    <property type="entry name" value="Smc hinge domain"/>
    <property type="match status" value="1"/>
</dbReference>
<dbReference type="Gene3D" id="1.10.287.1490">
    <property type="match status" value="1"/>
</dbReference>
<dbReference type="PIRSF" id="PIRSF005719">
    <property type="entry name" value="SMC"/>
    <property type="match status" value="1"/>
</dbReference>
<dbReference type="EMBL" id="UFQS01000579">
    <property type="protein sequence ID" value="SSX05093.1"/>
    <property type="molecule type" value="Genomic_DNA"/>
</dbReference>
<accession>A0A336KQ15</accession>
<evidence type="ECO:0000256" key="11">
    <source>
        <dbReference type="ARBA" id="ARBA00058936"/>
    </source>
</evidence>
<dbReference type="Gene3D" id="1.20.1060.20">
    <property type="match status" value="1"/>
</dbReference>
<proteinExistence type="inferred from homology"/>
<gene>
    <name evidence="16" type="primary">CSON012366</name>
</gene>
<keyword evidence="9 12" id="KW-0539">Nucleus</keyword>
<dbReference type="EMBL" id="UFQT01000579">
    <property type="protein sequence ID" value="SSX25455.1"/>
    <property type="molecule type" value="Genomic_DNA"/>
</dbReference>
<dbReference type="FunFam" id="3.40.50.300:FF:000385">
    <property type="entry name" value="Structural maintenance of chromosomes 2"/>
    <property type="match status" value="1"/>
</dbReference>
<dbReference type="InterPro" id="IPR024704">
    <property type="entry name" value="SMC"/>
</dbReference>
<evidence type="ECO:0000256" key="1">
    <source>
        <dbReference type="ARBA" id="ARBA00004123"/>
    </source>
</evidence>
<evidence type="ECO:0000313" key="16">
    <source>
        <dbReference type="EMBL" id="SSX05093.1"/>
    </source>
</evidence>
<keyword evidence="8" id="KW-0226">DNA condensation</keyword>
<keyword evidence="3" id="KW-0132">Cell division</keyword>
<organism evidence="16">
    <name type="scientific">Culicoides sonorensis</name>
    <name type="common">Biting midge</name>
    <dbReference type="NCBI Taxonomy" id="179676"/>
    <lineage>
        <taxon>Eukaryota</taxon>
        <taxon>Metazoa</taxon>
        <taxon>Ecdysozoa</taxon>
        <taxon>Arthropoda</taxon>
        <taxon>Hexapoda</taxon>
        <taxon>Insecta</taxon>
        <taxon>Pterygota</taxon>
        <taxon>Neoptera</taxon>
        <taxon>Endopterygota</taxon>
        <taxon>Diptera</taxon>
        <taxon>Nematocera</taxon>
        <taxon>Chironomoidea</taxon>
        <taxon>Ceratopogonidae</taxon>
        <taxon>Ceratopogoninae</taxon>
        <taxon>Culicoides</taxon>
        <taxon>Monoculicoides</taxon>
    </lineage>
</organism>
<evidence type="ECO:0000256" key="14">
    <source>
        <dbReference type="SAM" id="MobiDB-lite"/>
    </source>
</evidence>
<evidence type="ECO:0000259" key="15">
    <source>
        <dbReference type="SMART" id="SM00968"/>
    </source>
</evidence>
<evidence type="ECO:0000256" key="7">
    <source>
        <dbReference type="ARBA" id="ARBA00023054"/>
    </source>
</evidence>
<dbReference type="InterPro" id="IPR027417">
    <property type="entry name" value="P-loop_NTPase"/>
</dbReference>
<protein>
    <recommendedName>
        <fullName evidence="12">Structural maintenance of chromosomes protein</fullName>
    </recommendedName>
</protein>
<name>A0A336KQ15_CULSO</name>
<dbReference type="AlphaFoldDB" id="A0A336KQ15"/>
<dbReference type="InterPro" id="IPR003395">
    <property type="entry name" value="RecF/RecN/SMC_N"/>
</dbReference>
<dbReference type="Pfam" id="PF02463">
    <property type="entry name" value="SMC_N"/>
    <property type="match status" value="1"/>
</dbReference>
<evidence type="ECO:0000256" key="4">
    <source>
        <dbReference type="ARBA" id="ARBA00022741"/>
    </source>
</evidence>
<evidence type="ECO:0000256" key="12">
    <source>
        <dbReference type="PIRNR" id="PIRNR005719"/>
    </source>
</evidence>
<reference evidence="16" key="1">
    <citation type="submission" date="2018-04" db="EMBL/GenBank/DDBJ databases">
        <authorList>
            <person name="Go L.Y."/>
            <person name="Mitchell J.A."/>
        </authorList>
    </citation>
    <scope>NUCLEOTIDE SEQUENCE</scope>
    <source>
        <tissue evidence="16">Whole organism</tissue>
    </source>
</reference>
<dbReference type="GO" id="GO:0030261">
    <property type="term" value="P:chromosome condensation"/>
    <property type="evidence" value="ECO:0007669"/>
    <property type="project" value="UniProtKB-KW"/>
</dbReference>
<dbReference type="PANTHER" id="PTHR43977">
    <property type="entry name" value="STRUCTURAL MAINTENANCE OF CHROMOSOMES PROTEIN 3"/>
    <property type="match status" value="1"/>
</dbReference>
<evidence type="ECO:0000256" key="6">
    <source>
        <dbReference type="ARBA" id="ARBA00022840"/>
    </source>
</evidence>
<dbReference type="GO" id="GO:0005634">
    <property type="term" value="C:nucleus"/>
    <property type="evidence" value="ECO:0007669"/>
    <property type="project" value="UniProtKB-SubCell"/>
</dbReference>